<dbReference type="GO" id="GO:0046076">
    <property type="term" value="P:dTTP catabolic process"/>
    <property type="evidence" value="ECO:0007669"/>
    <property type="project" value="TreeGrafter"/>
</dbReference>
<dbReference type="FunFam" id="1.10.287.1080:FF:000001">
    <property type="entry name" value="Nucleoside triphosphate pyrophosphohydrolase"/>
    <property type="match status" value="1"/>
</dbReference>
<dbReference type="InterPro" id="IPR014777">
    <property type="entry name" value="4pyrrole_Mease_sub1"/>
</dbReference>
<evidence type="ECO:0000259" key="2">
    <source>
        <dbReference type="Pfam" id="PF00590"/>
    </source>
</evidence>
<dbReference type="GO" id="GO:0046061">
    <property type="term" value="P:dATP catabolic process"/>
    <property type="evidence" value="ECO:0007669"/>
    <property type="project" value="TreeGrafter"/>
</dbReference>
<dbReference type="OrthoDB" id="9808939at2"/>
<dbReference type="GO" id="GO:0046052">
    <property type="term" value="P:UTP catabolic process"/>
    <property type="evidence" value="ECO:0007669"/>
    <property type="project" value="TreeGrafter"/>
</dbReference>
<reference evidence="5" key="1">
    <citation type="submission" date="2016-07" db="EMBL/GenBank/DDBJ databases">
        <authorList>
            <person name="Florea S."/>
            <person name="Webb J.S."/>
            <person name="Jaromczyk J."/>
            <person name="Schardl C.L."/>
        </authorList>
    </citation>
    <scope>NUCLEOTIDE SEQUENCE [LARGE SCALE GENOMIC DNA]</scope>
    <source>
        <strain evidence="5">Z6</strain>
    </source>
</reference>
<dbReference type="FunFam" id="1.10.287.1080:FF:000003">
    <property type="entry name" value="Nucleoside triphosphate pyrophosphohydrolase"/>
    <property type="match status" value="1"/>
</dbReference>
<feature type="coiled-coil region" evidence="1">
    <location>
        <begin position="383"/>
        <end position="410"/>
    </location>
</feature>
<dbReference type="Gene3D" id="1.10.287.1080">
    <property type="entry name" value="MazG-like"/>
    <property type="match status" value="2"/>
</dbReference>
<feature type="domain" description="Tetrapyrrole methylase" evidence="2">
    <location>
        <begin position="2"/>
        <end position="202"/>
    </location>
</feature>
<dbReference type="CDD" id="cd11723">
    <property type="entry name" value="YabN_N_like"/>
    <property type="match status" value="1"/>
</dbReference>
<evidence type="ECO:0000259" key="3">
    <source>
        <dbReference type="Pfam" id="PF03819"/>
    </source>
</evidence>
<proteinExistence type="predicted"/>
<dbReference type="GO" id="GO:0008168">
    <property type="term" value="F:methyltransferase activity"/>
    <property type="evidence" value="ECO:0007669"/>
    <property type="project" value="InterPro"/>
</dbReference>
<evidence type="ECO:0000313" key="5">
    <source>
        <dbReference type="Proteomes" id="UP000093514"/>
    </source>
</evidence>
<sequence>MLQILGLGAGGLKLLTLEAYQVLKKADKVYLRTKEHPAVADLEEEGIVFESFDYLYERCENFDEVYKAIAKKIINLVNSGENIVYGVPGHPLVAEDTVQKITSYLEDSDYQIIAGPSFIDAIFTTLGIDPITGIKIIDGLNFTVRDLEPSIATIISQVYNQMIASEVKLTLMEIYPDDFIVTVIRGAGLAEEKIEEVPLYQLDRLDWIDHLTSIYLPVHQDNNREFNRLLKIMEILRSPEGCPWDLEQDHHSLKKHLIEEAYEVLERIEEDDLWGMANEFGDLLLQIVFHAQIAKEEGTFTIYDVIEEINEKMIRRHPHIFGKVQVEGASEVVDNWEEIKRQEKAETGQEQIDSILDTVPIQLPALMQAQKIQSKVAKVGFEWSEINGALDKLEEEMAELKAEIKKNNTKEIKEEFGDLLFSLVNIAKFLDIDAESSLRQTINKFKYRFNYIEERVDEQNKELTDFSLEELDKLWEEAKEIRGRK</sequence>
<feature type="domain" description="NTP pyrophosphohydrolase MazG-like" evidence="3">
    <location>
        <begin position="248"/>
        <end position="321"/>
    </location>
</feature>
<dbReference type="AlphaFoldDB" id="A0A1C0A6L9"/>
<dbReference type="CDD" id="cd11528">
    <property type="entry name" value="NTP-PPase_MazG_Nterm"/>
    <property type="match status" value="1"/>
</dbReference>
<dbReference type="RefSeq" id="WP_068719656.1">
    <property type="nucleotide sequence ID" value="NZ_LWDV01000010.1"/>
</dbReference>
<dbReference type="NCBIfam" id="NF007113">
    <property type="entry name" value="PRK09562.1"/>
    <property type="match status" value="1"/>
</dbReference>
<accession>A0A1C0A6L9</accession>
<keyword evidence="5" id="KW-1185">Reference proteome</keyword>
<dbReference type="InterPro" id="IPR000878">
    <property type="entry name" value="4pyrrol_Mease"/>
</dbReference>
<protein>
    <submittedName>
        <fullName evidence="4">Nucleoside triphosphate pyrophosphohydrolase</fullName>
    </submittedName>
</protein>
<keyword evidence="1" id="KW-0175">Coiled coil</keyword>
<name>A0A1C0A6L9_9FIRM</name>
<dbReference type="Proteomes" id="UP000093514">
    <property type="component" value="Unassembled WGS sequence"/>
</dbReference>
<dbReference type="InterPro" id="IPR035013">
    <property type="entry name" value="YabN_N"/>
</dbReference>
<dbReference type="CDD" id="cd11529">
    <property type="entry name" value="NTP-PPase_MazG_Cterm"/>
    <property type="match status" value="1"/>
</dbReference>
<dbReference type="PANTHER" id="PTHR30522">
    <property type="entry name" value="NUCLEOSIDE TRIPHOSPHATE PYROPHOSPHOHYDROLASE"/>
    <property type="match status" value="1"/>
</dbReference>
<dbReference type="InterPro" id="IPR011551">
    <property type="entry name" value="NTP_PyrPHydrolase_MazG"/>
</dbReference>
<evidence type="ECO:0000256" key="1">
    <source>
        <dbReference type="SAM" id="Coils"/>
    </source>
</evidence>
<dbReference type="EMBL" id="LWDV01000010">
    <property type="protein sequence ID" value="OCL25746.1"/>
    <property type="molecule type" value="Genomic_DNA"/>
</dbReference>
<dbReference type="InterPro" id="IPR004518">
    <property type="entry name" value="MazG-like_dom"/>
</dbReference>
<dbReference type="GO" id="GO:0006203">
    <property type="term" value="P:dGTP catabolic process"/>
    <property type="evidence" value="ECO:0007669"/>
    <property type="project" value="TreeGrafter"/>
</dbReference>
<organism evidence="4 5">
    <name type="scientific">Orenia metallireducens</name>
    <dbReference type="NCBI Taxonomy" id="1413210"/>
    <lineage>
        <taxon>Bacteria</taxon>
        <taxon>Bacillati</taxon>
        <taxon>Bacillota</taxon>
        <taxon>Clostridia</taxon>
        <taxon>Halanaerobiales</taxon>
        <taxon>Halobacteroidaceae</taxon>
        <taxon>Orenia</taxon>
    </lineage>
</organism>
<dbReference type="GO" id="GO:0046047">
    <property type="term" value="P:TTP catabolic process"/>
    <property type="evidence" value="ECO:0007669"/>
    <property type="project" value="TreeGrafter"/>
</dbReference>
<feature type="domain" description="NTP pyrophosphohydrolase MazG-like" evidence="3">
    <location>
        <begin position="391"/>
        <end position="448"/>
    </location>
</feature>
<dbReference type="NCBIfam" id="TIGR00444">
    <property type="entry name" value="mazG"/>
    <property type="match status" value="1"/>
</dbReference>
<dbReference type="SUPFAM" id="SSF53790">
    <property type="entry name" value="Tetrapyrrole methylase"/>
    <property type="match status" value="1"/>
</dbReference>
<dbReference type="GO" id="GO:0006950">
    <property type="term" value="P:response to stress"/>
    <property type="evidence" value="ECO:0007669"/>
    <property type="project" value="UniProtKB-ARBA"/>
</dbReference>
<dbReference type="PANTHER" id="PTHR30522:SF0">
    <property type="entry name" value="NUCLEOSIDE TRIPHOSPHATE PYROPHOSPHOHYDROLASE"/>
    <property type="match status" value="1"/>
</dbReference>
<dbReference type="GO" id="GO:0047429">
    <property type="term" value="F:nucleoside triphosphate diphosphatase activity"/>
    <property type="evidence" value="ECO:0007669"/>
    <property type="project" value="InterPro"/>
</dbReference>
<dbReference type="Gene3D" id="3.40.1010.10">
    <property type="entry name" value="Cobalt-precorrin-4 Transmethylase, Domain 1"/>
    <property type="match status" value="1"/>
</dbReference>
<dbReference type="InterPro" id="IPR024180">
    <property type="entry name" value="Tetrapyrrole_Mease/MazG_pred"/>
</dbReference>
<reference evidence="4 5" key="2">
    <citation type="submission" date="2016-08" db="EMBL/GenBank/DDBJ databases">
        <title>Orenia metallireducens sp. nov. strain Z6, a Novel Metal-reducing Firmicute from the Deep Subsurface.</title>
        <authorList>
            <person name="Maxim B.I."/>
            <person name="Kenneth K."/>
            <person name="Flynn T.M."/>
            <person name="Oloughlin E.J."/>
            <person name="Locke R.A."/>
            <person name="Weber J.R."/>
            <person name="Egan S.M."/>
            <person name="Mackie R.I."/>
            <person name="Cann I.K."/>
        </authorList>
    </citation>
    <scope>NUCLEOTIDE SEQUENCE [LARGE SCALE GENOMIC DNA]</scope>
    <source>
        <strain evidence="4 5">Z6</strain>
    </source>
</reference>
<dbReference type="GO" id="GO:0046081">
    <property type="term" value="P:dUTP catabolic process"/>
    <property type="evidence" value="ECO:0007669"/>
    <property type="project" value="TreeGrafter"/>
</dbReference>
<gene>
    <name evidence="4" type="ORF">U472_15610</name>
</gene>
<keyword evidence="4" id="KW-0378">Hydrolase</keyword>
<evidence type="ECO:0000313" key="4">
    <source>
        <dbReference type="EMBL" id="OCL25746.1"/>
    </source>
</evidence>
<dbReference type="SUPFAM" id="SSF101386">
    <property type="entry name" value="all-alpha NTP pyrophosphatases"/>
    <property type="match status" value="2"/>
</dbReference>
<dbReference type="Pfam" id="PF00590">
    <property type="entry name" value="TP_methylase"/>
    <property type="match status" value="1"/>
</dbReference>
<dbReference type="Pfam" id="PF03819">
    <property type="entry name" value="MazG"/>
    <property type="match status" value="2"/>
</dbReference>
<dbReference type="PIRSF" id="PIRSF002845">
    <property type="entry name" value="Ttrprl_mtas_MazG"/>
    <property type="match status" value="1"/>
</dbReference>
<dbReference type="InterPro" id="IPR048015">
    <property type="entry name" value="NTP-PPase_MazG-like_N"/>
</dbReference>
<dbReference type="InterPro" id="IPR048011">
    <property type="entry name" value="NTP-PPase_MazG-like_C"/>
</dbReference>
<comment type="caution">
    <text evidence="4">The sequence shown here is derived from an EMBL/GenBank/DDBJ whole genome shotgun (WGS) entry which is preliminary data.</text>
</comment>
<dbReference type="InterPro" id="IPR035996">
    <property type="entry name" value="4pyrrol_Methylase_sf"/>
</dbReference>